<evidence type="ECO:0008006" key="7">
    <source>
        <dbReference type="Google" id="ProtNLM"/>
    </source>
</evidence>
<sequence length="372" mass="40641">MRLGLVPVQCLFRSPSRRLSCVLLALINLRTASTLVPLSPSPPTHSLLQPSVSASAPTPQRAASSMSSSAPDVRLIDCCVNLADDMFQGRYNDKQKHDPDFDLVLERATAAGVQRMIGVSGSLSDSQHSIKVAKEWPNVFATVGVHPTRCTEFEEAEGGGDEHLGRLLALAKEGGDRVVAIGEIGLDYDRTQFCDKDVQMKWFLRQLELAKDVKLPIIFHNRNTGGDFERVVREHREDISGGVVHSFTGDVSEMQALCDLGLYIGINGCALKTEEGLEMARQVPLNRLVLETDAPWCGLRPSGPATKHVKTKFAEVKRDKFVHGTMVKDRQEPAHTLHIAEVLAAVKGVELSELAEATYANTINVLFPAEAA</sequence>
<keyword evidence="3" id="KW-0479">Metal-binding</keyword>
<reference evidence="6" key="1">
    <citation type="submission" date="2021-01" db="EMBL/GenBank/DDBJ databases">
        <authorList>
            <person name="Corre E."/>
            <person name="Pelletier E."/>
            <person name="Niang G."/>
            <person name="Scheremetjew M."/>
            <person name="Finn R."/>
            <person name="Kale V."/>
            <person name="Holt S."/>
            <person name="Cochrane G."/>
            <person name="Meng A."/>
            <person name="Brown T."/>
            <person name="Cohen L."/>
        </authorList>
    </citation>
    <scope>NUCLEOTIDE SEQUENCE</scope>
    <source>
        <strain evidence="6">CCMP441</strain>
    </source>
</reference>
<dbReference type="AlphaFoldDB" id="A0A6T8JJC8"/>
<dbReference type="Pfam" id="PF01026">
    <property type="entry name" value="TatD_DNase"/>
    <property type="match status" value="1"/>
</dbReference>
<dbReference type="GO" id="GO:0008296">
    <property type="term" value="F:3'-5'-DNA exonuclease activity"/>
    <property type="evidence" value="ECO:0007669"/>
    <property type="project" value="TreeGrafter"/>
</dbReference>
<dbReference type="InterPro" id="IPR032466">
    <property type="entry name" value="Metal_Hydrolase"/>
</dbReference>
<dbReference type="Gene3D" id="3.20.20.140">
    <property type="entry name" value="Metal-dependent hydrolases"/>
    <property type="match status" value="1"/>
</dbReference>
<keyword evidence="4" id="KW-0378">Hydrolase</keyword>
<accession>A0A6T8JJC8</accession>
<dbReference type="GO" id="GO:0005829">
    <property type="term" value="C:cytosol"/>
    <property type="evidence" value="ECO:0007669"/>
    <property type="project" value="TreeGrafter"/>
</dbReference>
<dbReference type="PANTHER" id="PTHR10060">
    <property type="entry name" value="TATD FAMILY DEOXYRIBONUCLEASE"/>
    <property type="match status" value="1"/>
</dbReference>
<evidence type="ECO:0000256" key="2">
    <source>
        <dbReference type="ARBA" id="ARBA00022722"/>
    </source>
</evidence>
<feature type="compositionally biased region" description="Low complexity" evidence="5">
    <location>
        <begin position="39"/>
        <end position="51"/>
    </location>
</feature>
<dbReference type="InterPro" id="IPR001130">
    <property type="entry name" value="TatD-like"/>
</dbReference>
<organism evidence="6">
    <name type="scientific">Hemiselmis andersenii</name>
    <name type="common">Cryptophyte alga</name>
    <dbReference type="NCBI Taxonomy" id="464988"/>
    <lineage>
        <taxon>Eukaryota</taxon>
        <taxon>Cryptophyceae</taxon>
        <taxon>Cryptomonadales</taxon>
        <taxon>Hemiselmidaceae</taxon>
        <taxon>Hemiselmis</taxon>
    </lineage>
</organism>
<proteinExistence type="inferred from homology"/>
<dbReference type="EMBL" id="HBFK01013374">
    <property type="protein sequence ID" value="CAD8741543.1"/>
    <property type="molecule type" value="Transcribed_RNA"/>
</dbReference>
<feature type="region of interest" description="Disordered" evidence="5">
    <location>
        <begin position="39"/>
        <end position="68"/>
    </location>
</feature>
<dbReference type="SUPFAM" id="SSF51556">
    <property type="entry name" value="Metallo-dependent hydrolases"/>
    <property type="match status" value="1"/>
</dbReference>
<comment type="similarity">
    <text evidence="1">Belongs to the metallo-dependent hydrolases superfamily. TatD-type hydrolase family.</text>
</comment>
<evidence type="ECO:0000256" key="1">
    <source>
        <dbReference type="ARBA" id="ARBA00009275"/>
    </source>
</evidence>
<feature type="compositionally biased region" description="Polar residues" evidence="5">
    <location>
        <begin position="52"/>
        <end position="68"/>
    </location>
</feature>
<keyword evidence="2" id="KW-0540">Nuclease</keyword>
<evidence type="ECO:0000256" key="4">
    <source>
        <dbReference type="ARBA" id="ARBA00022801"/>
    </source>
</evidence>
<protein>
    <recommendedName>
        <fullName evidence="7">TatD related DNase</fullName>
    </recommendedName>
</protein>
<evidence type="ECO:0000256" key="5">
    <source>
        <dbReference type="SAM" id="MobiDB-lite"/>
    </source>
</evidence>
<dbReference type="CDD" id="cd01310">
    <property type="entry name" value="TatD_DNAse"/>
    <property type="match status" value="1"/>
</dbReference>
<dbReference type="PANTHER" id="PTHR10060:SF15">
    <property type="entry name" value="DEOXYRIBONUCLEASE TATDN1"/>
    <property type="match status" value="1"/>
</dbReference>
<evidence type="ECO:0000313" key="6">
    <source>
        <dbReference type="EMBL" id="CAD8741543.1"/>
    </source>
</evidence>
<dbReference type="InterPro" id="IPR050891">
    <property type="entry name" value="TatD-type_Hydrolase"/>
</dbReference>
<dbReference type="GO" id="GO:0046872">
    <property type="term" value="F:metal ion binding"/>
    <property type="evidence" value="ECO:0007669"/>
    <property type="project" value="UniProtKB-KW"/>
</dbReference>
<name>A0A6T8JJC8_HEMAN</name>
<evidence type="ECO:0000256" key="3">
    <source>
        <dbReference type="ARBA" id="ARBA00022723"/>
    </source>
</evidence>
<gene>
    <name evidence="6" type="ORF">HAND1043_LOCUS8035</name>
</gene>